<dbReference type="PANTHER" id="PTHR47197">
    <property type="entry name" value="PROTEIN NIRF"/>
    <property type="match status" value="1"/>
</dbReference>
<dbReference type="InterPro" id="IPR051200">
    <property type="entry name" value="Host-pathogen_enzymatic-act"/>
</dbReference>
<evidence type="ECO:0000256" key="1">
    <source>
        <dbReference type="SAM" id="MobiDB-lite"/>
    </source>
</evidence>
<sequence>MQFGNGGAPYLGASPLRFCKINAADGGHNPHGGRVRRTAAALLPLALVLAACSSGGGEAPADEPRKAAEPADSPELTTDPAGTVVDLDPDAEGMVFDPVTGLLAVAVRDPNRLVLTDAEGATQQEIMLPGHARHLQLAAPGGPVLVPAEDSNTLVQVALPGGEVTETAVGDYPHDAAQVASGQILVGDEMGGTLSVVTDGEVTQTFDSQTQPGGVATVGDVAGVVDVGAFTITTYDVAAGELQTVLDAGDGPTHVVADGQGRFLVADTRGDAMLVYGSDPLELESTYPLDGNPYGLAHDSTDQVVWVTLTATNEVVGLSTAGDELTEVARFPTVRQPNTVAVDPTTGRVFVGSRETGQLQLVDTRG</sequence>
<feature type="region of interest" description="Disordered" evidence="1">
    <location>
        <begin position="54"/>
        <end position="82"/>
    </location>
</feature>
<dbReference type="SUPFAM" id="SSF101898">
    <property type="entry name" value="NHL repeat"/>
    <property type="match status" value="1"/>
</dbReference>
<proteinExistence type="predicted"/>
<gene>
    <name evidence="2" type="ORF">SAMN05661030_3025</name>
</gene>
<dbReference type="PANTHER" id="PTHR47197:SF3">
    <property type="entry name" value="DIHYDRO-HEME D1 DEHYDROGENASE"/>
    <property type="match status" value="1"/>
</dbReference>
<keyword evidence="3" id="KW-1185">Reference proteome</keyword>
<dbReference type="InterPro" id="IPR015943">
    <property type="entry name" value="WD40/YVTN_repeat-like_dom_sf"/>
</dbReference>
<dbReference type="STRING" id="1225127.SAMN05661030_3025"/>
<dbReference type="Proteomes" id="UP000199022">
    <property type="component" value="Unassembled WGS sequence"/>
</dbReference>
<dbReference type="EMBL" id="FOMD01000003">
    <property type="protein sequence ID" value="SFD26974.1"/>
    <property type="molecule type" value="Genomic_DNA"/>
</dbReference>
<dbReference type="AlphaFoldDB" id="A0A1I1QXX4"/>
<evidence type="ECO:0000313" key="3">
    <source>
        <dbReference type="Proteomes" id="UP000199022"/>
    </source>
</evidence>
<protein>
    <recommendedName>
        <fullName evidence="4">DNA-binding beta-propeller fold protein YncE</fullName>
    </recommendedName>
</protein>
<reference evidence="3" key="1">
    <citation type="submission" date="2016-10" db="EMBL/GenBank/DDBJ databases">
        <authorList>
            <person name="Varghese N."/>
            <person name="Submissions S."/>
        </authorList>
    </citation>
    <scope>NUCLEOTIDE SEQUENCE [LARGE SCALE GENOMIC DNA]</scope>
    <source>
        <strain evidence="3">DSM 45962</strain>
    </source>
</reference>
<accession>A0A1I1QXX4</accession>
<dbReference type="Gene3D" id="2.130.10.10">
    <property type="entry name" value="YVTN repeat-like/Quinoprotein amine dehydrogenase"/>
    <property type="match status" value="2"/>
</dbReference>
<name>A0A1I1QXX4_9ACTN</name>
<evidence type="ECO:0000313" key="2">
    <source>
        <dbReference type="EMBL" id="SFD26974.1"/>
    </source>
</evidence>
<organism evidence="2 3">
    <name type="scientific">Klenkia taihuensis</name>
    <dbReference type="NCBI Taxonomy" id="1225127"/>
    <lineage>
        <taxon>Bacteria</taxon>
        <taxon>Bacillati</taxon>
        <taxon>Actinomycetota</taxon>
        <taxon>Actinomycetes</taxon>
        <taxon>Geodermatophilales</taxon>
        <taxon>Geodermatophilaceae</taxon>
        <taxon>Klenkia</taxon>
    </lineage>
</organism>
<evidence type="ECO:0008006" key="4">
    <source>
        <dbReference type="Google" id="ProtNLM"/>
    </source>
</evidence>